<evidence type="ECO:0000256" key="1">
    <source>
        <dbReference type="ARBA" id="ARBA00006832"/>
    </source>
</evidence>
<feature type="region of interest" description="Disordered" evidence="2">
    <location>
        <begin position="333"/>
        <end position="481"/>
    </location>
</feature>
<feature type="compositionally biased region" description="Pro residues" evidence="2">
    <location>
        <begin position="458"/>
        <end position="469"/>
    </location>
</feature>
<reference evidence="4" key="2">
    <citation type="submission" date="2023-06" db="EMBL/GenBank/DDBJ databases">
        <authorList>
            <consortium name="Lawrence Berkeley National Laboratory"/>
            <person name="Haridas S."/>
            <person name="Hensen N."/>
            <person name="Bonometti L."/>
            <person name="Westerberg I."/>
            <person name="Brannstrom I.O."/>
            <person name="Guillou S."/>
            <person name="Cros-Aarteil S."/>
            <person name="Calhoun S."/>
            <person name="Kuo A."/>
            <person name="Mondo S."/>
            <person name="Pangilinan J."/>
            <person name="Riley R."/>
            <person name="Labutti K."/>
            <person name="Andreopoulos B."/>
            <person name="Lipzen A."/>
            <person name="Chen C."/>
            <person name="Yanf M."/>
            <person name="Daum C."/>
            <person name="Ng V."/>
            <person name="Clum A."/>
            <person name="Steindorff A."/>
            <person name="Ohm R."/>
            <person name="Martin F."/>
            <person name="Silar P."/>
            <person name="Natvig D."/>
            <person name="Lalanne C."/>
            <person name="Gautier V."/>
            <person name="Ament-Velasquez S.L."/>
            <person name="Kruys A."/>
            <person name="Hutchinson M.I."/>
            <person name="Powell A.J."/>
            <person name="Barry K."/>
            <person name="Miller A.N."/>
            <person name="Grigoriev I.V."/>
            <person name="Debuchy R."/>
            <person name="Gladieux P."/>
            <person name="Thoren M.H."/>
            <person name="Johannesson H."/>
        </authorList>
    </citation>
    <scope>NUCLEOTIDE SEQUENCE</scope>
    <source>
        <strain evidence="4">CBS 560.94</strain>
    </source>
</reference>
<organism evidence="4 5">
    <name type="scientific">Neurospora tetraspora</name>
    <dbReference type="NCBI Taxonomy" id="94610"/>
    <lineage>
        <taxon>Eukaryota</taxon>
        <taxon>Fungi</taxon>
        <taxon>Dikarya</taxon>
        <taxon>Ascomycota</taxon>
        <taxon>Pezizomycotina</taxon>
        <taxon>Sordariomycetes</taxon>
        <taxon>Sordariomycetidae</taxon>
        <taxon>Sordariales</taxon>
        <taxon>Sordariaceae</taxon>
        <taxon>Neurospora</taxon>
    </lineage>
</organism>
<feature type="compositionally biased region" description="Low complexity" evidence="2">
    <location>
        <begin position="548"/>
        <end position="565"/>
    </location>
</feature>
<feature type="compositionally biased region" description="Low complexity" evidence="2">
    <location>
        <begin position="517"/>
        <end position="535"/>
    </location>
</feature>
<feature type="compositionally biased region" description="Pro residues" evidence="2">
    <location>
        <begin position="440"/>
        <end position="451"/>
    </location>
</feature>
<feature type="compositionally biased region" description="Pro residues" evidence="2">
    <location>
        <begin position="536"/>
        <end position="547"/>
    </location>
</feature>
<dbReference type="InterPro" id="IPR013272">
    <property type="entry name" value="Vps72/YL1_C"/>
</dbReference>
<evidence type="ECO:0000313" key="5">
    <source>
        <dbReference type="Proteomes" id="UP001278500"/>
    </source>
</evidence>
<feature type="region of interest" description="Disordered" evidence="2">
    <location>
        <begin position="506"/>
        <end position="673"/>
    </location>
</feature>
<dbReference type="SMART" id="SM00993">
    <property type="entry name" value="YL1_C"/>
    <property type="match status" value="1"/>
</dbReference>
<dbReference type="AlphaFoldDB" id="A0AAE0JAN9"/>
<dbReference type="GeneID" id="87864260"/>
<feature type="compositionally biased region" description="Polar residues" evidence="2">
    <location>
        <begin position="380"/>
        <end position="395"/>
    </location>
</feature>
<keyword evidence="5" id="KW-1185">Reference proteome</keyword>
<feature type="compositionally biased region" description="Polar residues" evidence="2">
    <location>
        <begin position="580"/>
        <end position="598"/>
    </location>
</feature>
<evidence type="ECO:0000259" key="3">
    <source>
        <dbReference type="SMART" id="SM00993"/>
    </source>
</evidence>
<dbReference type="RefSeq" id="XP_062679111.1">
    <property type="nucleotide sequence ID" value="XM_062827106.1"/>
</dbReference>
<feature type="compositionally biased region" description="Polar residues" evidence="2">
    <location>
        <begin position="182"/>
        <end position="196"/>
    </location>
</feature>
<feature type="compositionally biased region" description="Low complexity" evidence="2">
    <location>
        <begin position="968"/>
        <end position="1015"/>
    </location>
</feature>
<feature type="compositionally biased region" description="Basic and acidic residues" evidence="2">
    <location>
        <begin position="801"/>
        <end position="828"/>
    </location>
</feature>
<accession>A0AAE0JAN9</accession>
<feature type="region of interest" description="Disordered" evidence="2">
    <location>
        <begin position="801"/>
        <end position="1055"/>
    </location>
</feature>
<dbReference type="Pfam" id="PF08265">
    <property type="entry name" value="YL1_C"/>
    <property type="match status" value="1"/>
</dbReference>
<gene>
    <name evidence="4" type="ORF">B0H65DRAFT_471526</name>
</gene>
<feature type="compositionally biased region" description="Acidic residues" evidence="2">
    <location>
        <begin position="24"/>
        <end position="41"/>
    </location>
</feature>
<dbReference type="Pfam" id="PF05764">
    <property type="entry name" value="YL1"/>
    <property type="match status" value="1"/>
</dbReference>
<dbReference type="EMBL" id="JAUEPP010000006">
    <property type="protein sequence ID" value="KAK3340169.1"/>
    <property type="molecule type" value="Genomic_DNA"/>
</dbReference>
<dbReference type="InterPro" id="IPR046757">
    <property type="entry name" value="YL1_N"/>
</dbReference>
<protein>
    <submittedName>
        <fullName evidence="4">YL1 nuclear protein-domain-containing protein</fullName>
    </submittedName>
</protein>
<feature type="compositionally biased region" description="Basic and acidic residues" evidence="2">
    <location>
        <begin position="396"/>
        <end position="410"/>
    </location>
</feature>
<feature type="compositionally biased region" description="Acidic residues" evidence="2">
    <location>
        <begin position="79"/>
        <end position="108"/>
    </location>
</feature>
<evidence type="ECO:0000256" key="2">
    <source>
        <dbReference type="SAM" id="MobiDB-lite"/>
    </source>
</evidence>
<dbReference type="GO" id="GO:0005634">
    <property type="term" value="C:nucleus"/>
    <property type="evidence" value="ECO:0007669"/>
    <property type="project" value="TreeGrafter"/>
</dbReference>
<feature type="compositionally biased region" description="Basic and acidic residues" evidence="2">
    <location>
        <begin position="613"/>
        <end position="651"/>
    </location>
</feature>
<feature type="compositionally biased region" description="Pro residues" evidence="2">
    <location>
        <begin position="1029"/>
        <end position="1039"/>
    </location>
</feature>
<sequence length="1055" mass="113419">MTTLDLNLDPKHKHPDLPLPKEINEEDWSDSSDDSDVETANDGEVAKQPQQQVEWLATSRAKRSTAGNRMKSMLANEEPAAEDSDLELLFAEDEDDAGFTDEDKDDASDVQMDSSSDDEDDKEGAAADDLEGEKELERQAREKRNAQRKRKAQEAIPMKFRKKVRIEQPPSATGESAAGSPAPSTTGTPAASSVRQGPTPRPPRPKKKSERTSWLPTPADMPTRASERRTTKMSKEQLHQKMIDDEIRRKKLMEKMEKNAKRLEALKKPPMTQAERLAEAALVEKRNEKSLNRWEEAEKVREEERLRKIAALNNRKLDGPVVTFWSGIQTLEEGQQKHVGKMVSMEEKPVRKKRQSVSATLAAQEAAEKEKAKAEEASKQPPSTEQGDIQPTEATTKQDNKAEAQVEKTDPSTALPEQPKEPMSTQDVVMKDAPEQPQQTQPPQPPQPPTLAPIRGPMAPPPIPPPPPMETKTTPSSGVLAAPVLAPPAGVAPPMLDAQMPGLAFPFSNGMSNVLAPPNTTSPLSMPPSSGGLSTPAPPPAPAPPLISAPVTTSAPTTTLTFAPTHIPASAPDVDLPPRDTSSPATTVITATIQTKQAPTPPSSQPATLSPEKTNKENKPAVPQKNDKGEGGGKGEESNKEKKSENAEKGPDGPQEGSTVPTDQPAAEGVEGKTVNKVTRSCIILQNFDEAAIKDKQVQTQIIFGRRMEKLAKPAHSPLCVVTGHPARYRDPKTGLPYYNAYAYREIQRVHRGDYKFSALLGAYVGSVTYAAKGVPERFLNPNGKRSTPKEDPAKLAKLKEAQEAEKEKEKQASEKAKEVEAGDKKLDNVQATELPPLREPKVPHLPRRASGTEVTTTKARSKSTSKETTIPSELKGKSSTSSLPATMTGPVVQAKLEPIDDVALPPTKAASAPAPPTSKPTAATTTTAKPSPQLSTPTPPLQTQAQFKLVDDAETRQQRQQPPPAESTSSSNSQSTKTPKASQPQGQSSQAPAPTQNSAAVAAFAPAPASTKPAGPVEPSKPTKPAEPVEPPQPPQAPPVADARFQPAPVPDMS</sequence>
<dbReference type="Proteomes" id="UP001278500">
    <property type="component" value="Unassembled WGS sequence"/>
</dbReference>
<proteinExistence type="inferred from homology"/>
<comment type="similarity">
    <text evidence="1">Belongs to the VPS72/YL1 family.</text>
</comment>
<comment type="caution">
    <text evidence="4">The sequence shown here is derived from an EMBL/GenBank/DDBJ whole genome shotgun (WGS) entry which is preliminary data.</text>
</comment>
<name>A0AAE0JAN9_9PEZI</name>
<evidence type="ECO:0000313" key="4">
    <source>
        <dbReference type="EMBL" id="KAK3340169.1"/>
    </source>
</evidence>
<feature type="domain" description="Vps72/YL1 C-terminal" evidence="3">
    <location>
        <begin position="718"/>
        <end position="747"/>
    </location>
</feature>
<feature type="compositionally biased region" description="Acidic residues" evidence="2">
    <location>
        <begin position="115"/>
        <end position="132"/>
    </location>
</feature>
<feature type="compositionally biased region" description="Basic and acidic residues" evidence="2">
    <location>
        <begin position="366"/>
        <end position="378"/>
    </location>
</feature>
<feature type="compositionally biased region" description="Low complexity" evidence="2">
    <location>
        <begin position="920"/>
        <end position="945"/>
    </location>
</feature>
<dbReference type="PANTHER" id="PTHR13275:SF4">
    <property type="entry name" value="VACUOLAR PROTEIN SORTING-ASSOCIATED PROTEIN 72 HOMOLOG"/>
    <property type="match status" value="1"/>
</dbReference>
<reference evidence="4" key="1">
    <citation type="journal article" date="2023" name="Mol. Phylogenet. Evol.">
        <title>Genome-scale phylogeny and comparative genomics of the fungal order Sordariales.</title>
        <authorList>
            <person name="Hensen N."/>
            <person name="Bonometti L."/>
            <person name="Westerberg I."/>
            <person name="Brannstrom I.O."/>
            <person name="Guillou S."/>
            <person name="Cros-Aarteil S."/>
            <person name="Calhoun S."/>
            <person name="Haridas S."/>
            <person name="Kuo A."/>
            <person name="Mondo S."/>
            <person name="Pangilinan J."/>
            <person name="Riley R."/>
            <person name="LaButti K."/>
            <person name="Andreopoulos B."/>
            <person name="Lipzen A."/>
            <person name="Chen C."/>
            <person name="Yan M."/>
            <person name="Daum C."/>
            <person name="Ng V."/>
            <person name="Clum A."/>
            <person name="Steindorff A."/>
            <person name="Ohm R.A."/>
            <person name="Martin F."/>
            <person name="Silar P."/>
            <person name="Natvig D.O."/>
            <person name="Lalanne C."/>
            <person name="Gautier V."/>
            <person name="Ament-Velasquez S.L."/>
            <person name="Kruys A."/>
            <person name="Hutchinson M.I."/>
            <person name="Powell A.J."/>
            <person name="Barry K."/>
            <person name="Miller A.N."/>
            <person name="Grigoriev I.V."/>
            <person name="Debuchy R."/>
            <person name="Gladieux P."/>
            <person name="Hiltunen Thoren M."/>
            <person name="Johannesson H."/>
        </authorList>
    </citation>
    <scope>NUCLEOTIDE SEQUENCE</scope>
    <source>
        <strain evidence="4">CBS 560.94</strain>
    </source>
</reference>
<feature type="region of interest" description="Disordered" evidence="2">
    <location>
        <begin position="1"/>
        <end position="246"/>
    </location>
</feature>
<dbReference type="PANTHER" id="PTHR13275">
    <property type="entry name" value="YL-1 PROTEIN TRANSCRIPTION FACTOR-LIKE 1"/>
    <property type="match status" value="1"/>
</dbReference>
<feature type="compositionally biased region" description="Basic and acidic residues" evidence="2">
    <location>
        <begin position="133"/>
        <end position="145"/>
    </location>
</feature>
<feature type="compositionally biased region" description="Basic and acidic residues" evidence="2">
    <location>
        <begin position="225"/>
        <end position="246"/>
    </location>
</feature>